<feature type="transmembrane region" description="Helical" evidence="4">
    <location>
        <begin position="89"/>
        <end position="111"/>
    </location>
</feature>
<dbReference type="InterPro" id="IPR020846">
    <property type="entry name" value="MFS_dom"/>
</dbReference>
<comment type="subcellular location">
    <subcellularLocation>
        <location evidence="1">Membrane</location>
        <topology evidence="1">Multi-pass membrane protein</topology>
    </subcellularLocation>
</comment>
<feature type="domain" description="Major facilitator superfamily (MFS) profile" evidence="5">
    <location>
        <begin position="253"/>
        <end position="445"/>
    </location>
</feature>
<dbReference type="AlphaFoldDB" id="A0A9P9IHY6"/>
<feature type="transmembrane region" description="Helical" evidence="4">
    <location>
        <begin position="318"/>
        <end position="338"/>
    </location>
</feature>
<evidence type="ECO:0000256" key="4">
    <source>
        <dbReference type="SAM" id="Phobius"/>
    </source>
</evidence>
<dbReference type="PROSITE" id="PS50850">
    <property type="entry name" value="MFS"/>
    <property type="match status" value="1"/>
</dbReference>
<feature type="transmembrane region" description="Helical" evidence="4">
    <location>
        <begin position="145"/>
        <end position="166"/>
    </location>
</feature>
<keyword evidence="4" id="KW-1133">Transmembrane helix</keyword>
<organism evidence="6 7">
    <name type="scientific">Dendryphion nanum</name>
    <dbReference type="NCBI Taxonomy" id="256645"/>
    <lineage>
        <taxon>Eukaryota</taxon>
        <taxon>Fungi</taxon>
        <taxon>Dikarya</taxon>
        <taxon>Ascomycota</taxon>
        <taxon>Pezizomycotina</taxon>
        <taxon>Dothideomycetes</taxon>
        <taxon>Pleosporomycetidae</taxon>
        <taxon>Pleosporales</taxon>
        <taxon>Torulaceae</taxon>
        <taxon>Dendryphion</taxon>
    </lineage>
</organism>
<accession>A0A9P9IHY6</accession>
<evidence type="ECO:0000256" key="2">
    <source>
        <dbReference type="ARBA" id="ARBA00006727"/>
    </source>
</evidence>
<evidence type="ECO:0000256" key="3">
    <source>
        <dbReference type="SAM" id="MobiDB-lite"/>
    </source>
</evidence>
<feature type="transmembrane region" description="Helical" evidence="4">
    <location>
        <begin position="344"/>
        <end position="366"/>
    </location>
</feature>
<dbReference type="PANTHER" id="PTHR11360">
    <property type="entry name" value="MONOCARBOXYLATE TRANSPORTER"/>
    <property type="match status" value="1"/>
</dbReference>
<evidence type="ECO:0000313" key="7">
    <source>
        <dbReference type="Proteomes" id="UP000700596"/>
    </source>
</evidence>
<feature type="region of interest" description="Disordered" evidence="3">
    <location>
        <begin position="1"/>
        <end position="22"/>
    </location>
</feature>
<comment type="caution">
    <text evidence="6">The sequence shown here is derived from an EMBL/GenBank/DDBJ whole genome shotgun (WGS) entry which is preliminary data.</text>
</comment>
<gene>
    <name evidence="6" type="ORF">B0J11DRAFT_532602</name>
</gene>
<feature type="transmembrane region" description="Helical" evidence="4">
    <location>
        <begin position="49"/>
        <end position="69"/>
    </location>
</feature>
<dbReference type="InterPro" id="IPR050327">
    <property type="entry name" value="Proton-linked_MCT"/>
</dbReference>
<sequence>MPSERIELQDTHSVHEQGLSQNQHHQDSIGTIEINEGFSLPPADGGKDAWLFLFACFMLEGMIWGFPASYGVFQDYYTTHESFAGSPNIAVVGACALGIMYMDIALFYAIFKWLPQVRRWATSIGLVIVCLALGLGSLSTNVSHLILTQGIIYAIGGGIAWTPILFLIEEWWVRRRGFAYGAMMAGMGLSGAILPVIMEWLLNSYGFRTTLRVAALSFVALNFPILFFFKPRLPVSHTTQSRGFSMSFWKSPTYLVFQSANVLQGLGYFLPSIYLPTFARSLGASHTESMLTVVMLNGAAFVGCLCMGLAVDRYHVTSCISVSALGATVSVFLLWGFSTSLPTLYVFCLLYGASAGSYSSSWSAIVRDTKRQKREADSGMIFTFLSCGKGVGNLCSGPLSEALLHAGNWKASMAYGSGYGALIIFTGATALLSGWSIIAKRVGWL</sequence>
<protein>
    <submittedName>
        <fullName evidence="6">Major facilitator superfamily domain-containing protein</fullName>
    </submittedName>
</protein>
<keyword evidence="4" id="KW-0472">Membrane</keyword>
<feature type="transmembrane region" description="Helical" evidence="4">
    <location>
        <begin position="210"/>
        <end position="230"/>
    </location>
</feature>
<dbReference type="EMBL" id="JAGMWT010000010">
    <property type="protein sequence ID" value="KAH7120812.1"/>
    <property type="molecule type" value="Genomic_DNA"/>
</dbReference>
<name>A0A9P9IHY6_9PLEO</name>
<dbReference type="Gene3D" id="1.20.1250.20">
    <property type="entry name" value="MFS general substrate transporter like domains"/>
    <property type="match status" value="1"/>
</dbReference>
<feature type="compositionally biased region" description="Basic and acidic residues" evidence="3">
    <location>
        <begin position="1"/>
        <end position="15"/>
    </location>
</feature>
<dbReference type="InterPro" id="IPR036259">
    <property type="entry name" value="MFS_trans_sf"/>
</dbReference>
<evidence type="ECO:0000259" key="5">
    <source>
        <dbReference type="PROSITE" id="PS50850"/>
    </source>
</evidence>
<dbReference type="GO" id="GO:0022857">
    <property type="term" value="F:transmembrane transporter activity"/>
    <property type="evidence" value="ECO:0007669"/>
    <property type="project" value="InterPro"/>
</dbReference>
<reference evidence="6" key="1">
    <citation type="journal article" date="2021" name="Nat. Commun.">
        <title>Genetic determinants of endophytism in the Arabidopsis root mycobiome.</title>
        <authorList>
            <person name="Mesny F."/>
            <person name="Miyauchi S."/>
            <person name="Thiergart T."/>
            <person name="Pickel B."/>
            <person name="Atanasova L."/>
            <person name="Karlsson M."/>
            <person name="Huettel B."/>
            <person name="Barry K.W."/>
            <person name="Haridas S."/>
            <person name="Chen C."/>
            <person name="Bauer D."/>
            <person name="Andreopoulos W."/>
            <person name="Pangilinan J."/>
            <person name="LaButti K."/>
            <person name="Riley R."/>
            <person name="Lipzen A."/>
            <person name="Clum A."/>
            <person name="Drula E."/>
            <person name="Henrissat B."/>
            <person name="Kohler A."/>
            <person name="Grigoriev I.V."/>
            <person name="Martin F.M."/>
            <person name="Hacquard S."/>
        </authorList>
    </citation>
    <scope>NUCLEOTIDE SEQUENCE</scope>
    <source>
        <strain evidence="6">MPI-CAGE-CH-0243</strain>
    </source>
</reference>
<comment type="similarity">
    <text evidence="2">Belongs to the major facilitator superfamily. Monocarboxylate porter (TC 2.A.1.13) family.</text>
</comment>
<feature type="transmembrane region" description="Helical" evidence="4">
    <location>
        <begin position="251"/>
        <end position="270"/>
    </location>
</feature>
<dbReference type="Proteomes" id="UP000700596">
    <property type="component" value="Unassembled WGS sequence"/>
</dbReference>
<feature type="transmembrane region" description="Helical" evidence="4">
    <location>
        <begin position="290"/>
        <end position="311"/>
    </location>
</feature>
<dbReference type="InterPro" id="IPR011701">
    <property type="entry name" value="MFS"/>
</dbReference>
<feature type="transmembrane region" description="Helical" evidence="4">
    <location>
        <begin position="419"/>
        <end position="439"/>
    </location>
</feature>
<dbReference type="PANTHER" id="PTHR11360:SF287">
    <property type="entry name" value="MFS MONOCARBOXYLATE TRANSPORTER"/>
    <property type="match status" value="1"/>
</dbReference>
<keyword evidence="7" id="KW-1185">Reference proteome</keyword>
<evidence type="ECO:0000256" key="1">
    <source>
        <dbReference type="ARBA" id="ARBA00004141"/>
    </source>
</evidence>
<keyword evidence="4" id="KW-0812">Transmembrane</keyword>
<feature type="transmembrane region" description="Helical" evidence="4">
    <location>
        <begin position="178"/>
        <end position="198"/>
    </location>
</feature>
<dbReference type="Pfam" id="PF07690">
    <property type="entry name" value="MFS_1"/>
    <property type="match status" value="1"/>
</dbReference>
<dbReference type="SUPFAM" id="SSF103473">
    <property type="entry name" value="MFS general substrate transporter"/>
    <property type="match status" value="1"/>
</dbReference>
<dbReference type="GO" id="GO:0016020">
    <property type="term" value="C:membrane"/>
    <property type="evidence" value="ECO:0007669"/>
    <property type="project" value="UniProtKB-SubCell"/>
</dbReference>
<evidence type="ECO:0000313" key="6">
    <source>
        <dbReference type="EMBL" id="KAH7120812.1"/>
    </source>
</evidence>
<proteinExistence type="inferred from homology"/>
<feature type="transmembrane region" description="Helical" evidence="4">
    <location>
        <begin position="120"/>
        <end position="139"/>
    </location>
</feature>
<dbReference type="OrthoDB" id="2213137at2759"/>